<comment type="caution">
    <text evidence="1">The sequence shown here is derived from an EMBL/GenBank/DDBJ whole genome shotgun (WGS) entry which is preliminary data.</text>
</comment>
<name>A0A0F9A3Q6_9ZZZZ</name>
<dbReference type="Gene3D" id="3.40.140.10">
    <property type="entry name" value="Cytidine Deaminase, domain 2"/>
    <property type="match status" value="1"/>
</dbReference>
<evidence type="ECO:0000313" key="1">
    <source>
        <dbReference type="EMBL" id="KKK73234.1"/>
    </source>
</evidence>
<sequence>MAEEKELEDLKLSIPLEFYQKLTAYVKACDNEISGFFDVVFDKEEKTFRVTKVYDLIKQEVGTGAVEIDEEGIAKFNAELIKEGVEQLPRGWWHSHNDMSTFLSVTDDTAIEKLDNGSYIVAIVLNKDNDIFAVVQLFDPVVIRIKLEVAIAYDDEKIIAKAEKEVADKVTEKSYSHASVDYGNGDERSPHWHQEKLRSLAEEKAQIVVPLPKKKRKALRMIRELKLLRAWDDELKSLTYTDESTNTVYIDYTGIISHEEWKVALMRDYDPSALQ</sequence>
<gene>
    <name evidence="1" type="ORF">LCGC14_2895870</name>
</gene>
<evidence type="ECO:0008006" key="2">
    <source>
        <dbReference type="Google" id="ProtNLM"/>
    </source>
</evidence>
<accession>A0A0F9A3Q6</accession>
<organism evidence="1">
    <name type="scientific">marine sediment metagenome</name>
    <dbReference type="NCBI Taxonomy" id="412755"/>
    <lineage>
        <taxon>unclassified sequences</taxon>
        <taxon>metagenomes</taxon>
        <taxon>ecological metagenomes</taxon>
    </lineage>
</organism>
<protein>
    <recommendedName>
        <fullName evidence="2">MPN domain-containing protein</fullName>
    </recommendedName>
</protein>
<dbReference type="AlphaFoldDB" id="A0A0F9A3Q6"/>
<dbReference type="EMBL" id="LAZR01056878">
    <property type="protein sequence ID" value="KKK73234.1"/>
    <property type="molecule type" value="Genomic_DNA"/>
</dbReference>
<proteinExistence type="predicted"/>
<reference evidence="1" key="1">
    <citation type="journal article" date="2015" name="Nature">
        <title>Complex archaea that bridge the gap between prokaryotes and eukaryotes.</title>
        <authorList>
            <person name="Spang A."/>
            <person name="Saw J.H."/>
            <person name="Jorgensen S.L."/>
            <person name="Zaremba-Niedzwiedzka K."/>
            <person name="Martijn J."/>
            <person name="Lind A.E."/>
            <person name="van Eijk R."/>
            <person name="Schleper C."/>
            <person name="Guy L."/>
            <person name="Ettema T.J."/>
        </authorList>
    </citation>
    <scope>NUCLEOTIDE SEQUENCE</scope>
</reference>